<reference evidence="1" key="1">
    <citation type="submission" date="2019-05" db="EMBL/GenBank/DDBJ databases">
        <authorList>
            <consortium name="Pathogen Informatics"/>
        </authorList>
    </citation>
    <scope>NUCLEOTIDE SEQUENCE [LARGE SCALE GENOMIC DNA]</scope>
    <source>
        <strain evidence="1">NCTC12965</strain>
    </source>
</reference>
<organism evidence="1">
    <name type="scientific">Serratia fonticola</name>
    <dbReference type="NCBI Taxonomy" id="47917"/>
    <lineage>
        <taxon>Bacteria</taxon>
        <taxon>Pseudomonadati</taxon>
        <taxon>Pseudomonadota</taxon>
        <taxon>Gammaproteobacteria</taxon>
        <taxon>Enterobacterales</taxon>
        <taxon>Yersiniaceae</taxon>
        <taxon>Serratia</taxon>
    </lineage>
</organism>
<dbReference type="EMBL" id="CABEEZ010000059">
    <property type="protein sequence ID" value="VTR28752.1"/>
    <property type="molecule type" value="Genomic_DNA"/>
</dbReference>
<evidence type="ECO:0000313" key="1">
    <source>
        <dbReference type="EMBL" id="VTR28752.1"/>
    </source>
</evidence>
<sequence length="50" mass="5553">MFLGYAVVSGTLAHKDSLGITAHQGHNFFRDQAIVNDHVSLLDLLQAFQR</sequence>
<proteinExistence type="predicted"/>
<gene>
    <name evidence="1" type="ORF">NCTC12965_02767</name>
</gene>
<protein>
    <submittedName>
        <fullName evidence="1">Uncharacterized protein</fullName>
    </submittedName>
</protein>
<dbReference type="AlphaFoldDB" id="A0A4U9UBG7"/>
<accession>A0A4U9UBG7</accession>
<name>A0A4U9UBG7_SERFO</name>